<evidence type="ECO:0000313" key="1">
    <source>
        <dbReference type="EMBL" id="SBW09890.1"/>
    </source>
</evidence>
<dbReference type="EMBL" id="FLUQ01000005">
    <property type="protein sequence ID" value="SBW09890.1"/>
    <property type="molecule type" value="Genomic_DNA"/>
</dbReference>
<gene>
    <name evidence="1" type="ORF">KL86DPRO_50308</name>
</gene>
<proteinExistence type="predicted"/>
<organism evidence="1">
    <name type="scientific">uncultured delta proteobacterium</name>
    <dbReference type="NCBI Taxonomy" id="34034"/>
    <lineage>
        <taxon>Bacteria</taxon>
        <taxon>Deltaproteobacteria</taxon>
        <taxon>environmental samples</taxon>
    </lineage>
</organism>
<name>A0A212KDT4_9DELT</name>
<reference evidence="1" key="1">
    <citation type="submission" date="2016-04" db="EMBL/GenBank/DDBJ databases">
        <authorList>
            <person name="Evans L.H."/>
            <person name="Alamgir A."/>
            <person name="Owens N."/>
            <person name="Weber N.D."/>
            <person name="Virtaneva K."/>
            <person name="Barbian K."/>
            <person name="Babar A."/>
            <person name="Rosenke K."/>
        </authorList>
    </citation>
    <scope>NUCLEOTIDE SEQUENCE</scope>
    <source>
        <strain evidence="1">86</strain>
    </source>
</reference>
<dbReference type="AlphaFoldDB" id="A0A212KDT4"/>
<sequence>MRLMHTTLPDFFKKLKAAAVKNGKHVGCTILGLENLKTGKMQSVRTGRLEHEITELSAMEGVESIEVAIVPRIPETMHNVVIRGFDKDGKPVHAICDTVAVIHPTIDVLLHDCPSVDDRRPPLGRH</sequence>
<accession>A0A212KDT4</accession>
<protein>
    <submittedName>
        <fullName evidence="1">Uncharacterized protein</fullName>
    </submittedName>
</protein>